<proteinExistence type="predicted"/>
<accession>A0A0D3GCJ8</accession>
<reference evidence="1" key="2">
    <citation type="submission" date="2015-03" db="UniProtKB">
        <authorList>
            <consortium name="EnsemblPlants"/>
        </authorList>
    </citation>
    <scope>IDENTIFICATION</scope>
</reference>
<organism evidence="1">
    <name type="scientific">Oryza barthii</name>
    <dbReference type="NCBI Taxonomy" id="65489"/>
    <lineage>
        <taxon>Eukaryota</taxon>
        <taxon>Viridiplantae</taxon>
        <taxon>Streptophyta</taxon>
        <taxon>Embryophyta</taxon>
        <taxon>Tracheophyta</taxon>
        <taxon>Spermatophyta</taxon>
        <taxon>Magnoliopsida</taxon>
        <taxon>Liliopsida</taxon>
        <taxon>Poales</taxon>
        <taxon>Poaceae</taxon>
        <taxon>BOP clade</taxon>
        <taxon>Oryzoideae</taxon>
        <taxon>Oryzeae</taxon>
        <taxon>Oryzinae</taxon>
        <taxon>Oryza</taxon>
    </lineage>
</organism>
<name>A0A0D3GCJ8_9ORYZ</name>
<keyword evidence="2" id="KW-1185">Reference proteome</keyword>
<reference evidence="1" key="1">
    <citation type="journal article" date="2009" name="Rice">
        <title>De Novo Next Generation Sequencing of Plant Genomes.</title>
        <authorList>
            <person name="Rounsley S."/>
            <person name="Marri P.R."/>
            <person name="Yu Y."/>
            <person name="He R."/>
            <person name="Sisneros N."/>
            <person name="Goicoechea J.L."/>
            <person name="Lee S.J."/>
            <person name="Angelova A."/>
            <person name="Kudrna D."/>
            <person name="Luo M."/>
            <person name="Affourtit J."/>
            <person name="Desany B."/>
            <person name="Knight J."/>
            <person name="Niazi F."/>
            <person name="Egholm M."/>
            <person name="Wing R.A."/>
        </authorList>
    </citation>
    <scope>NUCLEOTIDE SEQUENCE [LARGE SCALE GENOMIC DNA]</scope>
    <source>
        <strain evidence="1">cv. IRGC 105608</strain>
    </source>
</reference>
<dbReference type="HOGENOM" id="CLU_2726168_0_0_1"/>
<dbReference type="Proteomes" id="UP000026960">
    <property type="component" value="Chromosome 6"/>
</dbReference>
<dbReference type="PaxDb" id="65489-OBART06G02430.1"/>
<dbReference type="AlphaFoldDB" id="A0A0D3GCJ8"/>
<dbReference type="Gramene" id="OBART06G02430.1">
    <property type="protein sequence ID" value="OBART06G02430.1"/>
    <property type="gene ID" value="OBART06G02430"/>
</dbReference>
<protein>
    <submittedName>
        <fullName evidence="1">Uncharacterized protein</fullName>
    </submittedName>
</protein>
<evidence type="ECO:0000313" key="2">
    <source>
        <dbReference type="Proteomes" id="UP000026960"/>
    </source>
</evidence>
<evidence type="ECO:0000313" key="1">
    <source>
        <dbReference type="EnsemblPlants" id="OBART06G02430.1"/>
    </source>
</evidence>
<sequence length="72" mass="8279">MDIYYPQYAFSFPLKSQALSYAARFSWERERRAVSSGDDDKLALSLSLCLVNLVKEKRNKTVVAGHQPWRIG</sequence>
<dbReference type="EnsemblPlants" id="OBART06G02430.1">
    <property type="protein sequence ID" value="OBART06G02430.1"/>
    <property type="gene ID" value="OBART06G02430"/>
</dbReference>